<reference evidence="2 3" key="1">
    <citation type="submission" date="2016-10" db="EMBL/GenBank/DDBJ databases">
        <authorList>
            <person name="de Groot N.N."/>
        </authorList>
    </citation>
    <scope>NUCLEOTIDE SEQUENCE [LARGE SCALE GENOMIC DNA]</scope>
    <source>
        <strain evidence="2 3">CGMCC 4.5681</strain>
    </source>
</reference>
<sequence>MTVPDRDEAERICSAVIARRLAAAVQVVAPITSVYWWRGEINRADEWLLYMTTTAKRFDELAACVRELHSYEVPQIVAVPLVNGTADYLEWIRRETSPERDA</sequence>
<dbReference type="PANTHER" id="PTHR23419">
    <property type="entry name" value="DIVALENT CATION TOLERANCE CUTA-RELATED"/>
    <property type="match status" value="1"/>
</dbReference>
<dbReference type="AlphaFoldDB" id="A0A1G9QB45"/>
<proteinExistence type="inferred from homology"/>
<dbReference type="SUPFAM" id="SSF54913">
    <property type="entry name" value="GlnB-like"/>
    <property type="match status" value="1"/>
</dbReference>
<dbReference type="InterPro" id="IPR011322">
    <property type="entry name" value="N-reg_PII-like_a/b"/>
</dbReference>
<protein>
    <submittedName>
        <fullName evidence="2">Divalent cation tolerance protein</fullName>
    </submittedName>
</protein>
<dbReference type="Gene3D" id="3.30.70.120">
    <property type="match status" value="1"/>
</dbReference>
<gene>
    <name evidence="2" type="ORF">SAMN05421874_1388</name>
</gene>
<dbReference type="GO" id="GO:0005507">
    <property type="term" value="F:copper ion binding"/>
    <property type="evidence" value="ECO:0007669"/>
    <property type="project" value="TreeGrafter"/>
</dbReference>
<dbReference type="PANTHER" id="PTHR23419:SF8">
    <property type="entry name" value="FI09726P"/>
    <property type="match status" value="1"/>
</dbReference>
<evidence type="ECO:0000256" key="1">
    <source>
        <dbReference type="ARBA" id="ARBA00010169"/>
    </source>
</evidence>
<evidence type="ECO:0000313" key="3">
    <source>
        <dbReference type="Proteomes" id="UP000198683"/>
    </source>
</evidence>
<dbReference type="Proteomes" id="UP000198683">
    <property type="component" value="Unassembled WGS sequence"/>
</dbReference>
<accession>A0A1G9QB45</accession>
<dbReference type="InterPro" id="IPR004323">
    <property type="entry name" value="Ion_tolerance_CutA"/>
</dbReference>
<keyword evidence="3" id="KW-1185">Reference proteome</keyword>
<dbReference type="Pfam" id="PF03091">
    <property type="entry name" value="CutA1"/>
    <property type="match status" value="1"/>
</dbReference>
<dbReference type="InterPro" id="IPR015867">
    <property type="entry name" value="N-reg_PII/ATP_PRibTrfase_C"/>
</dbReference>
<name>A0A1G9QB45_9ACTN</name>
<comment type="similarity">
    <text evidence="1">Belongs to the CutA family.</text>
</comment>
<evidence type="ECO:0000313" key="2">
    <source>
        <dbReference type="EMBL" id="SDM08294.1"/>
    </source>
</evidence>
<dbReference type="STRING" id="683260.SAMN05421874_1388"/>
<dbReference type="EMBL" id="FNFB01000038">
    <property type="protein sequence ID" value="SDM08294.1"/>
    <property type="molecule type" value="Genomic_DNA"/>
</dbReference>
<dbReference type="GO" id="GO:0010038">
    <property type="term" value="P:response to metal ion"/>
    <property type="evidence" value="ECO:0007669"/>
    <property type="project" value="InterPro"/>
</dbReference>
<organism evidence="2 3">
    <name type="scientific">Nonomuraea maritima</name>
    <dbReference type="NCBI Taxonomy" id="683260"/>
    <lineage>
        <taxon>Bacteria</taxon>
        <taxon>Bacillati</taxon>
        <taxon>Actinomycetota</taxon>
        <taxon>Actinomycetes</taxon>
        <taxon>Streptosporangiales</taxon>
        <taxon>Streptosporangiaceae</taxon>
        <taxon>Nonomuraea</taxon>
    </lineage>
</organism>